<gene>
    <name evidence="2" type="ORF">DFP72DRAFT_925949</name>
</gene>
<accession>A0A8H6HFN0</accession>
<dbReference type="AlphaFoldDB" id="A0A8H6HFN0"/>
<name>A0A8H6HFN0_9AGAR</name>
<sequence>MELPEELISEIFLKLQEDVLLSERLHDLRVAFTCKALYRMFHPHIVSIQAGKLLWATLGTKLRIEHSGTRRPMQFVDEDIQIALGGSGWEPSSRIRGTSGAQVDDEREGLPVHTGGFTSPIDIRLTVRCCSVGKRDVEAIWCLNSLISREDVVAQLRRVRVVFRLDSQLGALTSQPGWETVVSRLLEKIGGLDQVELEVTGMGASKKKGLGRNSGGETLPGTRDVQHGSQTLHSGTMSATSVAGKAGHLRSDKQSHRQPEPTPQPLSSQSSTKAAIQGHLTSLRLNGHVFRPILRSFVDQLIYQSSSSLTNLQLHGCDLAWTDTLPQWMFPQLSHFTIEMADSDISLHAIVSFLCSNLSILEVKITTSGVVNILQAPGITSLARTLPNLQRLYGTPEILLPLIRSFTSFPNLEDVIIDESNIIGLGNLGEITEILSHLPLLGGQALRKLSLNLPLVEQIDGWMSSASSSGDSALPHSLPLLSSVLSGFRDVKYLDLRAHTPPQTSINYLWSVSGVDSDVIFKFVGAFPGVEEVVIDVSLFDSSCRDRLWQNMAGIWERCVHLRNFWVRGKGGDEALEGGPWTRGQEVPTHWSWI</sequence>
<dbReference type="Proteomes" id="UP000521943">
    <property type="component" value="Unassembled WGS sequence"/>
</dbReference>
<feature type="compositionally biased region" description="Basic and acidic residues" evidence="1">
    <location>
        <begin position="249"/>
        <end position="259"/>
    </location>
</feature>
<evidence type="ECO:0000256" key="1">
    <source>
        <dbReference type="SAM" id="MobiDB-lite"/>
    </source>
</evidence>
<reference evidence="2 3" key="1">
    <citation type="submission" date="2020-07" db="EMBL/GenBank/DDBJ databases">
        <title>Comparative genomics of pyrophilous fungi reveals a link between fire events and developmental genes.</title>
        <authorList>
            <consortium name="DOE Joint Genome Institute"/>
            <person name="Steindorff A.S."/>
            <person name="Carver A."/>
            <person name="Calhoun S."/>
            <person name="Stillman K."/>
            <person name="Liu H."/>
            <person name="Lipzen A."/>
            <person name="Pangilinan J."/>
            <person name="Labutti K."/>
            <person name="Bruns T.D."/>
            <person name="Grigoriev I.V."/>
        </authorList>
    </citation>
    <scope>NUCLEOTIDE SEQUENCE [LARGE SCALE GENOMIC DNA]</scope>
    <source>
        <strain evidence="2 3">CBS 144469</strain>
    </source>
</reference>
<evidence type="ECO:0000313" key="3">
    <source>
        <dbReference type="Proteomes" id="UP000521943"/>
    </source>
</evidence>
<dbReference type="SUPFAM" id="SSF52047">
    <property type="entry name" value="RNI-like"/>
    <property type="match status" value="1"/>
</dbReference>
<feature type="region of interest" description="Disordered" evidence="1">
    <location>
        <begin position="90"/>
        <end position="109"/>
    </location>
</feature>
<proteinExistence type="predicted"/>
<dbReference type="InterPro" id="IPR032675">
    <property type="entry name" value="LRR_dom_sf"/>
</dbReference>
<feature type="region of interest" description="Disordered" evidence="1">
    <location>
        <begin position="203"/>
        <end position="273"/>
    </location>
</feature>
<keyword evidence="3" id="KW-1185">Reference proteome</keyword>
<evidence type="ECO:0000313" key="2">
    <source>
        <dbReference type="EMBL" id="KAF6745540.1"/>
    </source>
</evidence>
<comment type="caution">
    <text evidence="2">The sequence shown here is derived from an EMBL/GenBank/DDBJ whole genome shotgun (WGS) entry which is preliminary data.</text>
</comment>
<organism evidence="2 3">
    <name type="scientific">Ephemerocybe angulata</name>
    <dbReference type="NCBI Taxonomy" id="980116"/>
    <lineage>
        <taxon>Eukaryota</taxon>
        <taxon>Fungi</taxon>
        <taxon>Dikarya</taxon>
        <taxon>Basidiomycota</taxon>
        <taxon>Agaricomycotina</taxon>
        <taxon>Agaricomycetes</taxon>
        <taxon>Agaricomycetidae</taxon>
        <taxon>Agaricales</taxon>
        <taxon>Agaricineae</taxon>
        <taxon>Psathyrellaceae</taxon>
        <taxon>Ephemerocybe</taxon>
    </lineage>
</organism>
<dbReference type="EMBL" id="JACGCI010000105">
    <property type="protein sequence ID" value="KAF6745540.1"/>
    <property type="molecule type" value="Genomic_DNA"/>
</dbReference>
<dbReference type="OrthoDB" id="10283564at2759"/>
<protein>
    <submittedName>
        <fullName evidence="2">Uncharacterized protein</fullName>
    </submittedName>
</protein>
<feature type="compositionally biased region" description="Polar residues" evidence="1">
    <location>
        <begin position="227"/>
        <end position="241"/>
    </location>
</feature>
<dbReference type="Gene3D" id="3.80.10.10">
    <property type="entry name" value="Ribonuclease Inhibitor"/>
    <property type="match status" value="1"/>
</dbReference>